<organism evidence="2 3">
    <name type="scientific">Gossypium stocksii</name>
    <dbReference type="NCBI Taxonomy" id="47602"/>
    <lineage>
        <taxon>Eukaryota</taxon>
        <taxon>Viridiplantae</taxon>
        <taxon>Streptophyta</taxon>
        <taxon>Embryophyta</taxon>
        <taxon>Tracheophyta</taxon>
        <taxon>Spermatophyta</taxon>
        <taxon>Magnoliopsida</taxon>
        <taxon>eudicotyledons</taxon>
        <taxon>Gunneridae</taxon>
        <taxon>Pentapetalae</taxon>
        <taxon>rosids</taxon>
        <taxon>malvids</taxon>
        <taxon>Malvales</taxon>
        <taxon>Malvaceae</taxon>
        <taxon>Malvoideae</taxon>
        <taxon>Gossypium</taxon>
    </lineage>
</organism>
<sequence length="93" mass="10787">MRATTTASKWLREKPVEAKNSRMDWEENRRVRLHENLYVQGHNEERSNSESEEKPIGLVDRKKETKVNAMSMERIKKSGGFKNKIDVGANGSR</sequence>
<name>A0A9D3U6H4_9ROSI</name>
<feature type="region of interest" description="Disordered" evidence="1">
    <location>
        <begin position="1"/>
        <end position="23"/>
    </location>
</feature>
<reference evidence="2 3" key="1">
    <citation type="journal article" date="2021" name="Plant Biotechnol. J.">
        <title>Multi-omics assisted identification of the key and species-specific regulatory components of drought-tolerant mechanisms in Gossypium stocksii.</title>
        <authorList>
            <person name="Yu D."/>
            <person name="Ke L."/>
            <person name="Zhang D."/>
            <person name="Wu Y."/>
            <person name="Sun Y."/>
            <person name="Mei J."/>
            <person name="Sun J."/>
            <person name="Sun Y."/>
        </authorList>
    </citation>
    <scope>NUCLEOTIDE SEQUENCE [LARGE SCALE GENOMIC DNA]</scope>
    <source>
        <strain evidence="3">cv. E1</strain>
        <tissue evidence="2">Leaf</tissue>
    </source>
</reference>
<protein>
    <submittedName>
        <fullName evidence="2">Uncharacterized protein</fullName>
    </submittedName>
</protein>
<gene>
    <name evidence="2" type="ORF">J1N35_042970</name>
</gene>
<dbReference type="Proteomes" id="UP000828251">
    <property type="component" value="Unassembled WGS sequence"/>
</dbReference>
<keyword evidence="3" id="KW-1185">Reference proteome</keyword>
<proteinExistence type="predicted"/>
<feature type="compositionally biased region" description="Basic and acidic residues" evidence="1">
    <location>
        <begin position="10"/>
        <end position="23"/>
    </location>
</feature>
<evidence type="ECO:0000313" key="3">
    <source>
        <dbReference type="Proteomes" id="UP000828251"/>
    </source>
</evidence>
<evidence type="ECO:0000256" key="1">
    <source>
        <dbReference type="SAM" id="MobiDB-lite"/>
    </source>
</evidence>
<evidence type="ECO:0000313" key="2">
    <source>
        <dbReference type="EMBL" id="KAH1030796.1"/>
    </source>
</evidence>
<dbReference type="EMBL" id="JAIQCV010000013">
    <property type="protein sequence ID" value="KAH1030796.1"/>
    <property type="molecule type" value="Genomic_DNA"/>
</dbReference>
<accession>A0A9D3U6H4</accession>
<comment type="caution">
    <text evidence="2">The sequence shown here is derived from an EMBL/GenBank/DDBJ whole genome shotgun (WGS) entry which is preliminary data.</text>
</comment>
<dbReference type="AlphaFoldDB" id="A0A9D3U6H4"/>